<gene>
    <name evidence="2" type="ORF">UFOPK3772_03061</name>
</gene>
<sequence length="56" mass="6141">MITLTYTVSEVAEHLRLGRTTVYRLIGTGELPSILIGGSRRVTEAALQFYLEGLSS</sequence>
<dbReference type="SUPFAM" id="SSF46955">
    <property type="entry name" value="Putative DNA-binding domain"/>
    <property type="match status" value="1"/>
</dbReference>
<proteinExistence type="predicted"/>
<protein>
    <submittedName>
        <fullName evidence="2">Unannotated protein</fullName>
    </submittedName>
</protein>
<dbReference type="InterPro" id="IPR009061">
    <property type="entry name" value="DNA-bd_dom_put_sf"/>
</dbReference>
<dbReference type="AlphaFoldDB" id="A0A6J7LIM5"/>
<dbReference type="NCBIfam" id="TIGR01764">
    <property type="entry name" value="excise"/>
    <property type="match status" value="1"/>
</dbReference>
<name>A0A6J7LIM5_9ZZZZ</name>
<dbReference type="GO" id="GO:0003677">
    <property type="term" value="F:DNA binding"/>
    <property type="evidence" value="ECO:0007669"/>
    <property type="project" value="InterPro"/>
</dbReference>
<accession>A0A6J7LIM5</accession>
<dbReference type="InterPro" id="IPR041657">
    <property type="entry name" value="HTH_17"/>
</dbReference>
<dbReference type="Pfam" id="PF12728">
    <property type="entry name" value="HTH_17"/>
    <property type="match status" value="1"/>
</dbReference>
<dbReference type="EMBL" id="CAFBNE010000152">
    <property type="protein sequence ID" value="CAB4968047.1"/>
    <property type="molecule type" value="Genomic_DNA"/>
</dbReference>
<evidence type="ECO:0000313" key="2">
    <source>
        <dbReference type="EMBL" id="CAB4968047.1"/>
    </source>
</evidence>
<evidence type="ECO:0000259" key="1">
    <source>
        <dbReference type="Pfam" id="PF12728"/>
    </source>
</evidence>
<dbReference type="InterPro" id="IPR010093">
    <property type="entry name" value="SinI_DNA-bd"/>
</dbReference>
<organism evidence="2">
    <name type="scientific">freshwater metagenome</name>
    <dbReference type="NCBI Taxonomy" id="449393"/>
    <lineage>
        <taxon>unclassified sequences</taxon>
        <taxon>metagenomes</taxon>
        <taxon>ecological metagenomes</taxon>
    </lineage>
</organism>
<feature type="domain" description="Helix-turn-helix" evidence="1">
    <location>
        <begin position="6"/>
        <end position="53"/>
    </location>
</feature>
<reference evidence="2" key="1">
    <citation type="submission" date="2020-05" db="EMBL/GenBank/DDBJ databases">
        <authorList>
            <person name="Chiriac C."/>
            <person name="Salcher M."/>
            <person name="Ghai R."/>
            <person name="Kavagutti S V."/>
        </authorList>
    </citation>
    <scope>NUCLEOTIDE SEQUENCE</scope>
</reference>